<dbReference type="EMBL" id="CAEZYQ010000026">
    <property type="protein sequence ID" value="CAB4762263.1"/>
    <property type="molecule type" value="Genomic_DNA"/>
</dbReference>
<dbReference type="Pfam" id="PF00535">
    <property type="entry name" value="Glycos_transf_2"/>
    <property type="match status" value="1"/>
</dbReference>
<dbReference type="AlphaFoldDB" id="A0A6J6UU22"/>
<dbReference type="Gene3D" id="3.90.550.10">
    <property type="entry name" value="Spore Coat Polysaccharide Biosynthesis Protein SpsA, Chain A"/>
    <property type="match status" value="1"/>
</dbReference>
<dbReference type="SUPFAM" id="SSF53448">
    <property type="entry name" value="Nucleotide-diphospho-sugar transferases"/>
    <property type="match status" value="1"/>
</dbReference>
<gene>
    <name evidence="2" type="ORF">UFOPK2761_02736</name>
</gene>
<feature type="domain" description="Glycosyltransferase 2-like" evidence="1">
    <location>
        <begin position="12"/>
        <end position="158"/>
    </location>
</feature>
<reference evidence="2" key="1">
    <citation type="submission" date="2020-05" db="EMBL/GenBank/DDBJ databases">
        <authorList>
            <person name="Chiriac C."/>
            <person name="Salcher M."/>
            <person name="Ghai R."/>
            <person name="Kavagutti S V."/>
        </authorList>
    </citation>
    <scope>NUCLEOTIDE SEQUENCE</scope>
</reference>
<dbReference type="CDD" id="cd00761">
    <property type="entry name" value="Glyco_tranf_GTA_type"/>
    <property type="match status" value="1"/>
</dbReference>
<dbReference type="PANTHER" id="PTHR22916">
    <property type="entry name" value="GLYCOSYLTRANSFERASE"/>
    <property type="match status" value="1"/>
</dbReference>
<sequence>MVFWRRERPLLSVVVPAYDVEDYLGECLDSLLAQTYAPLEVVVVDDGSTDSTGRVADAYAAAHPDVVRVLHTSNHGLGAARNTGVAAARGTLLAFADSDDVVPPTAYEVLHKQLRRGGCDLVTGSIARWFPHEDGLLDEPRWMRRLHPRRMAFIDQHPEILGDVFAWNKLFTREFWDRTGLSWPEGVRYEDQPTTTRAFLAARRFGVVPDIVYHWRIRADGSSITQQRSSIEDLRDRWRTKQMTLASVEDYGDAKVTRVLREKVLAGDMHRYFTEIPGCSDEWWALLRDGVLSIWGGERSLTRSILPPVHRLCGWLVEQGRREEAALLMTRLAEGPIDRRRVGEQVLLDVPFLETATIARGALEVRPGE</sequence>
<evidence type="ECO:0000259" key="1">
    <source>
        <dbReference type="Pfam" id="PF00535"/>
    </source>
</evidence>
<dbReference type="PANTHER" id="PTHR22916:SF3">
    <property type="entry name" value="UDP-GLCNAC:BETAGAL BETA-1,3-N-ACETYLGLUCOSAMINYLTRANSFERASE-LIKE PROTEIN 1"/>
    <property type="match status" value="1"/>
</dbReference>
<dbReference type="InterPro" id="IPR029044">
    <property type="entry name" value="Nucleotide-diphossugar_trans"/>
</dbReference>
<name>A0A6J6UU22_9ZZZZ</name>
<protein>
    <submittedName>
        <fullName evidence="2">Unannotated protein</fullName>
    </submittedName>
</protein>
<organism evidence="2">
    <name type="scientific">freshwater metagenome</name>
    <dbReference type="NCBI Taxonomy" id="449393"/>
    <lineage>
        <taxon>unclassified sequences</taxon>
        <taxon>metagenomes</taxon>
        <taxon>ecological metagenomes</taxon>
    </lineage>
</organism>
<accession>A0A6J6UU22</accession>
<proteinExistence type="predicted"/>
<dbReference type="InterPro" id="IPR001173">
    <property type="entry name" value="Glyco_trans_2-like"/>
</dbReference>
<evidence type="ECO:0000313" key="2">
    <source>
        <dbReference type="EMBL" id="CAB4762263.1"/>
    </source>
</evidence>
<dbReference type="GO" id="GO:0016758">
    <property type="term" value="F:hexosyltransferase activity"/>
    <property type="evidence" value="ECO:0007669"/>
    <property type="project" value="UniProtKB-ARBA"/>
</dbReference>